<name>A0ABU0IZ14_9HYPH</name>
<reference evidence="2 3" key="1">
    <citation type="submission" date="2023-07" db="EMBL/GenBank/DDBJ databases">
        <title>Genomic Encyclopedia of Type Strains, Phase IV (KMG-IV): sequencing the most valuable type-strain genomes for metagenomic binning, comparative biology and taxonomic classification.</title>
        <authorList>
            <person name="Goeker M."/>
        </authorList>
    </citation>
    <scope>NUCLEOTIDE SEQUENCE [LARGE SCALE GENOMIC DNA]</scope>
    <source>
        <strain evidence="2 3">DSM 19619</strain>
    </source>
</reference>
<gene>
    <name evidence="2" type="ORF">QO011_000249</name>
</gene>
<keyword evidence="1" id="KW-0812">Transmembrane</keyword>
<protein>
    <recommendedName>
        <fullName evidence="4">N-acetyltransferase domain-containing protein</fullName>
    </recommendedName>
</protein>
<keyword evidence="1" id="KW-1133">Transmembrane helix</keyword>
<comment type="caution">
    <text evidence="2">The sequence shown here is derived from an EMBL/GenBank/DDBJ whole genome shotgun (WGS) entry which is preliminary data.</text>
</comment>
<accession>A0ABU0IZ14</accession>
<evidence type="ECO:0000256" key="1">
    <source>
        <dbReference type="SAM" id="Phobius"/>
    </source>
</evidence>
<keyword evidence="1" id="KW-0472">Membrane</keyword>
<dbReference type="InterPro" id="IPR016181">
    <property type="entry name" value="Acyl_CoA_acyltransferase"/>
</dbReference>
<proteinExistence type="predicted"/>
<dbReference type="Proteomes" id="UP001242480">
    <property type="component" value="Unassembled WGS sequence"/>
</dbReference>
<organism evidence="2 3">
    <name type="scientific">Labrys wisconsinensis</name>
    <dbReference type="NCBI Taxonomy" id="425677"/>
    <lineage>
        <taxon>Bacteria</taxon>
        <taxon>Pseudomonadati</taxon>
        <taxon>Pseudomonadota</taxon>
        <taxon>Alphaproteobacteria</taxon>
        <taxon>Hyphomicrobiales</taxon>
        <taxon>Xanthobacteraceae</taxon>
        <taxon>Labrys</taxon>
    </lineage>
</organism>
<dbReference type="SUPFAM" id="SSF55729">
    <property type="entry name" value="Acyl-CoA N-acyltransferases (Nat)"/>
    <property type="match status" value="1"/>
</dbReference>
<dbReference type="InterPro" id="IPR039968">
    <property type="entry name" value="BcerS-like"/>
</dbReference>
<evidence type="ECO:0008006" key="4">
    <source>
        <dbReference type="Google" id="ProtNLM"/>
    </source>
</evidence>
<keyword evidence="3" id="KW-1185">Reference proteome</keyword>
<dbReference type="RefSeq" id="WP_307266630.1">
    <property type="nucleotide sequence ID" value="NZ_JAUSVX010000001.1"/>
</dbReference>
<feature type="transmembrane region" description="Helical" evidence="1">
    <location>
        <begin position="306"/>
        <end position="328"/>
    </location>
</feature>
<sequence length="390" mass="42507">MPPTITPVSTAAEFRAFITLPRRLYAAEPSYVPPLDHDRRQFLDPKVGAFHTHGEAAYWIARREGRTIGRISAQIDHLATGPMHEGVGCFGCLDAADDPALVADLLATAEAWLAGKGRRIARGPFLLSINGESGLLLEGQDRPPMVMMPWHPHYLAAHVEAAGYRLVKTLNSYAFDNSTGDLAGRLKALGLERRRAGFAVRDMRMDRLDEDAEAARQLFNASWAGNWGFVPVSAVEMAAMIRAFRPLLRPEFGVFVEREGELVGFALFLPNLFEIAGDLGGAPSPLGWARLGWRAWRGRFTGGRGVLFGVAARVVGSVSGAGIALILVDELMRRAERTGVSQVECGWILDDNYAMTSVVQWLGATFTRRFGVFEKTIATAQAMQGAAARG</sequence>
<dbReference type="PANTHER" id="PTHR41368">
    <property type="entry name" value="PROTEIN YGHO"/>
    <property type="match status" value="1"/>
</dbReference>
<dbReference type="PANTHER" id="PTHR41368:SF1">
    <property type="entry name" value="PROTEIN YGHO"/>
    <property type="match status" value="1"/>
</dbReference>
<evidence type="ECO:0000313" key="3">
    <source>
        <dbReference type="Proteomes" id="UP001242480"/>
    </source>
</evidence>
<evidence type="ECO:0000313" key="2">
    <source>
        <dbReference type="EMBL" id="MDQ0467254.1"/>
    </source>
</evidence>
<dbReference type="Gene3D" id="3.40.630.30">
    <property type="match status" value="1"/>
</dbReference>
<dbReference type="EMBL" id="JAUSVX010000001">
    <property type="protein sequence ID" value="MDQ0467254.1"/>
    <property type="molecule type" value="Genomic_DNA"/>
</dbReference>